<dbReference type="AlphaFoldDB" id="A0AAV4QR38"/>
<reference evidence="1 2" key="1">
    <citation type="submission" date="2021-06" db="EMBL/GenBank/DDBJ databases">
        <title>Caerostris extrusa draft genome.</title>
        <authorList>
            <person name="Kono N."/>
            <person name="Arakawa K."/>
        </authorList>
    </citation>
    <scope>NUCLEOTIDE SEQUENCE [LARGE SCALE GENOMIC DNA]</scope>
</reference>
<name>A0AAV4QR38_CAEEX</name>
<protein>
    <recommendedName>
        <fullName evidence="3">LAGLIDADG homing endonuclease</fullName>
    </recommendedName>
</protein>
<dbReference type="Proteomes" id="UP001054945">
    <property type="component" value="Unassembled WGS sequence"/>
</dbReference>
<keyword evidence="2" id="KW-1185">Reference proteome</keyword>
<comment type="caution">
    <text evidence="1">The sequence shown here is derived from an EMBL/GenBank/DDBJ whole genome shotgun (WGS) entry which is preliminary data.</text>
</comment>
<gene>
    <name evidence="1" type="ORF">CEXT_267471</name>
</gene>
<dbReference type="EMBL" id="BPLR01006462">
    <property type="protein sequence ID" value="GIY10053.1"/>
    <property type="molecule type" value="Genomic_DNA"/>
</dbReference>
<organism evidence="1 2">
    <name type="scientific">Caerostris extrusa</name>
    <name type="common">Bark spider</name>
    <name type="synonym">Caerostris bankana</name>
    <dbReference type="NCBI Taxonomy" id="172846"/>
    <lineage>
        <taxon>Eukaryota</taxon>
        <taxon>Metazoa</taxon>
        <taxon>Ecdysozoa</taxon>
        <taxon>Arthropoda</taxon>
        <taxon>Chelicerata</taxon>
        <taxon>Arachnida</taxon>
        <taxon>Araneae</taxon>
        <taxon>Araneomorphae</taxon>
        <taxon>Entelegynae</taxon>
        <taxon>Araneoidea</taxon>
        <taxon>Araneidae</taxon>
        <taxon>Caerostris</taxon>
    </lineage>
</organism>
<proteinExistence type="predicted"/>
<accession>A0AAV4QR38</accession>
<sequence length="132" mass="15519">MIFVQQIDTRKKSLRKSDQHRMVKSTHFGSSGHFISEMDLFISPFLILSALQNKWIVILKNSSKQVFKQHYVRTCNALHVKSELGKEDRVIYDKLIRKGRGELSAFRIDGKKQGNRFGIDLAQMQWQQLRRK</sequence>
<evidence type="ECO:0000313" key="1">
    <source>
        <dbReference type="EMBL" id="GIY10053.1"/>
    </source>
</evidence>
<evidence type="ECO:0008006" key="3">
    <source>
        <dbReference type="Google" id="ProtNLM"/>
    </source>
</evidence>
<evidence type="ECO:0000313" key="2">
    <source>
        <dbReference type="Proteomes" id="UP001054945"/>
    </source>
</evidence>